<sequence>MRKQRPLVQGGLNGLLQVSVSRRGVLAGAGGIGLAAALAACGGSGGSGKNGSLTIWASNSFAANNSSALAKAGNDFGAANDVAMTVQGFGANDLINKITTTLSGGGGPDIVIVDSSQVAQLGDAKLLVDLTDRVTPIKDQFFAGNVAAATSKGVTYGVPFDTSNVALFWNKKMFEKAGIANPPTTWDELRSVAKELTGGDKYGYMLGAKGYGSFLFWPWLWQNGGKVTNEDYTKATFNDAAGQEAWEFYSGLHLKDKVVPPTFLGVTDSWDQFEQPFITEQVAMMAAGDFAVAPLKKGNPGLEYAVAPLPKKINAATVQGGNVVSVTKAAKNVDLAWKFVSWLTSAEQEKVLQDGYQRLPARTDVTGSAFATSDQARSVFVSQAAFAQPRPPVPQWGSIEWGVMADAWDSVVQGKSSPADALNNAATAATGKLTGN</sequence>
<name>A0A9W6RBH4_9PSEU</name>
<reference evidence="4" key="1">
    <citation type="submission" date="2023-03" db="EMBL/GenBank/DDBJ databases">
        <title>Amycolatopsis taiwanensis NBRC 103393.</title>
        <authorList>
            <person name="Ichikawa N."/>
            <person name="Sato H."/>
            <person name="Tonouchi N."/>
        </authorList>
    </citation>
    <scope>NUCLEOTIDE SEQUENCE</scope>
    <source>
        <strain evidence="4">NBRC 103393</strain>
    </source>
</reference>
<dbReference type="Gene3D" id="3.40.190.10">
    <property type="entry name" value="Periplasmic binding protein-like II"/>
    <property type="match status" value="2"/>
</dbReference>
<dbReference type="PROSITE" id="PS51318">
    <property type="entry name" value="TAT"/>
    <property type="match status" value="1"/>
</dbReference>
<proteinExistence type="inferred from homology"/>
<keyword evidence="2" id="KW-0813">Transport</keyword>
<dbReference type="InterPro" id="IPR006311">
    <property type="entry name" value="TAT_signal"/>
</dbReference>
<evidence type="ECO:0000256" key="1">
    <source>
        <dbReference type="ARBA" id="ARBA00008520"/>
    </source>
</evidence>
<dbReference type="Pfam" id="PF13416">
    <property type="entry name" value="SBP_bac_8"/>
    <property type="match status" value="1"/>
</dbReference>
<dbReference type="PANTHER" id="PTHR30061:SF50">
    <property type="entry name" value="MALTOSE_MALTODEXTRIN-BINDING PERIPLASMIC PROTEIN"/>
    <property type="match status" value="1"/>
</dbReference>
<evidence type="ECO:0000256" key="3">
    <source>
        <dbReference type="ARBA" id="ARBA00022729"/>
    </source>
</evidence>
<protein>
    <submittedName>
        <fullName evidence="4">Sugar ABC transporter substrate-binding protein</fullName>
    </submittedName>
</protein>
<dbReference type="GO" id="GO:0042956">
    <property type="term" value="P:maltodextrin transmembrane transport"/>
    <property type="evidence" value="ECO:0007669"/>
    <property type="project" value="TreeGrafter"/>
</dbReference>
<dbReference type="Proteomes" id="UP001165136">
    <property type="component" value="Unassembled WGS sequence"/>
</dbReference>
<dbReference type="GO" id="GO:1901982">
    <property type="term" value="F:maltose binding"/>
    <property type="evidence" value="ECO:0007669"/>
    <property type="project" value="TreeGrafter"/>
</dbReference>
<dbReference type="AlphaFoldDB" id="A0A9W6RBH4"/>
<evidence type="ECO:0000313" key="4">
    <source>
        <dbReference type="EMBL" id="GLY71700.1"/>
    </source>
</evidence>
<accession>A0A9W6RBH4</accession>
<evidence type="ECO:0000313" key="5">
    <source>
        <dbReference type="Proteomes" id="UP001165136"/>
    </source>
</evidence>
<dbReference type="GO" id="GO:0015768">
    <property type="term" value="P:maltose transport"/>
    <property type="evidence" value="ECO:0007669"/>
    <property type="project" value="TreeGrafter"/>
</dbReference>
<dbReference type="InterPro" id="IPR006059">
    <property type="entry name" value="SBP"/>
</dbReference>
<evidence type="ECO:0000256" key="2">
    <source>
        <dbReference type="ARBA" id="ARBA00022448"/>
    </source>
</evidence>
<organism evidence="4 5">
    <name type="scientific">Amycolatopsis taiwanensis</name>
    <dbReference type="NCBI Taxonomy" id="342230"/>
    <lineage>
        <taxon>Bacteria</taxon>
        <taxon>Bacillati</taxon>
        <taxon>Actinomycetota</taxon>
        <taxon>Actinomycetes</taxon>
        <taxon>Pseudonocardiales</taxon>
        <taxon>Pseudonocardiaceae</taxon>
        <taxon>Amycolatopsis</taxon>
    </lineage>
</organism>
<dbReference type="GO" id="GO:0055052">
    <property type="term" value="C:ATP-binding cassette (ABC) transporter complex, substrate-binding subunit-containing"/>
    <property type="evidence" value="ECO:0007669"/>
    <property type="project" value="TreeGrafter"/>
</dbReference>
<dbReference type="EMBL" id="BSTI01000045">
    <property type="protein sequence ID" value="GLY71700.1"/>
    <property type="molecule type" value="Genomic_DNA"/>
</dbReference>
<comment type="similarity">
    <text evidence="1">Belongs to the bacterial solute-binding protein 1 family.</text>
</comment>
<dbReference type="CDD" id="cd13585">
    <property type="entry name" value="PBP2_TMBP_like"/>
    <property type="match status" value="1"/>
</dbReference>
<dbReference type="PANTHER" id="PTHR30061">
    <property type="entry name" value="MALTOSE-BINDING PERIPLASMIC PROTEIN"/>
    <property type="match status" value="1"/>
</dbReference>
<keyword evidence="3" id="KW-0732">Signal</keyword>
<dbReference type="SUPFAM" id="SSF53850">
    <property type="entry name" value="Periplasmic binding protein-like II"/>
    <property type="match status" value="1"/>
</dbReference>
<gene>
    <name evidence="4" type="ORF">Atai01_83190</name>
</gene>
<dbReference type="RefSeq" id="WP_027944007.1">
    <property type="nucleotide sequence ID" value="NZ_BSTI01000045.1"/>
</dbReference>
<keyword evidence="5" id="KW-1185">Reference proteome</keyword>
<comment type="caution">
    <text evidence="4">The sequence shown here is derived from an EMBL/GenBank/DDBJ whole genome shotgun (WGS) entry which is preliminary data.</text>
</comment>